<reference evidence="2" key="1">
    <citation type="journal article" date="2015" name="Nature">
        <title>Complex archaea that bridge the gap between prokaryotes and eukaryotes.</title>
        <authorList>
            <person name="Spang A."/>
            <person name="Saw J.H."/>
            <person name="Jorgensen S.L."/>
            <person name="Zaremba-Niedzwiedzka K."/>
            <person name="Martijn J."/>
            <person name="Lind A.E."/>
            <person name="van Eijk R."/>
            <person name="Schleper C."/>
            <person name="Guy L."/>
            <person name="Ettema T.J."/>
        </authorList>
    </citation>
    <scope>NUCLEOTIDE SEQUENCE</scope>
</reference>
<dbReference type="EMBL" id="LAZR01007535">
    <property type="protein sequence ID" value="KKM84629.1"/>
    <property type="molecule type" value="Genomic_DNA"/>
</dbReference>
<protein>
    <recommendedName>
        <fullName evidence="3">Phage portal protein</fullName>
    </recommendedName>
</protein>
<proteinExistence type="predicted"/>
<dbReference type="Pfam" id="PF04860">
    <property type="entry name" value="Phage_portal"/>
    <property type="match status" value="1"/>
</dbReference>
<accession>A0A0F9KQZ2</accession>
<feature type="compositionally biased region" description="Basic residues" evidence="1">
    <location>
        <begin position="1"/>
        <end position="15"/>
    </location>
</feature>
<comment type="caution">
    <text evidence="2">The sequence shown here is derived from an EMBL/GenBank/DDBJ whole genome shotgun (WGS) entry which is preliminary data.</text>
</comment>
<feature type="compositionally biased region" description="Low complexity" evidence="1">
    <location>
        <begin position="16"/>
        <end position="26"/>
    </location>
</feature>
<feature type="region of interest" description="Disordered" evidence="1">
    <location>
        <begin position="1"/>
        <end position="28"/>
    </location>
</feature>
<dbReference type="AlphaFoldDB" id="A0A0F9KQZ2"/>
<dbReference type="InterPro" id="IPR006944">
    <property type="entry name" value="Phage/GTA_portal"/>
</dbReference>
<evidence type="ECO:0008006" key="3">
    <source>
        <dbReference type="Google" id="ProtNLM"/>
    </source>
</evidence>
<evidence type="ECO:0000256" key="1">
    <source>
        <dbReference type="SAM" id="MobiDB-lite"/>
    </source>
</evidence>
<evidence type="ECO:0000313" key="2">
    <source>
        <dbReference type="EMBL" id="KKM84629.1"/>
    </source>
</evidence>
<sequence length="769" mass="86493">MKKIMAKRSKRKRRQQAQARKQQAAKTATVNESWPFALTANLNQDATDLTRTKWGAAMAYAQVHQINICVTILVNAIAGLKWNIRHFGLGASDEGDIIASSVDQFPKHPFVRALRNFRIENGLSLLATIMFDRTLYGEVFLEKSLEIEDNHFSVKSIDWLNPLGVSVEYDNTGVTHFRYGWAQQYISLPANKVAYLHTRDPFNDFVGYSRVMAVMAKINVERNMDNFLRDFFANNALPALIVQPDTQGATWNSKDRANLENKIRLQFKGLGNQFRSLVLERQAQLTQLDNPNLNNQYDLESGISIQVFEGMGVPQVLAGNASGTTFKDSDDTSKWFFFNTVLPEAREIEQYINVQLLPFFDPTGKTLFEFDTSAFDKITESDRLEAEVVNGQVEHTYLSLADAARLQERKVAAWMEDKYMVEGVPMTPIQINQLVEAKIAAAQRQPAFLSLPPALSIEADTVDSSSGADTPDIVQGEVVRSVADSTAADNHYNWLALYKGDELFPDETTIDGRMLDELEKWQRFAVSKFGKQARVFETTVLPPYIRHLAIDRLAACGSSHETRKAFDDILEDSSIRTIRTYQSGLRRLSRALWNESMSGGAFQSDMVSLINTEFENAFNAGFRRAGVPKAEMTSEDLDELDTLVSDEINHIAELRTAIEDNSKSKGGNIKPIRARVDRWVARYVGISEFAFVIAMRDAPLTWKWNPAKEHCSSCTKLNGKTYRASKWRSINIYPRSSKLECFGIFCGCGFFDAEGNALSRGRVPGLTGV</sequence>
<gene>
    <name evidence="2" type="ORF">LCGC14_1297200</name>
</gene>
<organism evidence="2">
    <name type="scientific">marine sediment metagenome</name>
    <dbReference type="NCBI Taxonomy" id="412755"/>
    <lineage>
        <taxon>unclassified sequences</taxon>
        <taxon>metagenomes</taxon>
        <taxon>ecological metagenomes</taxon>
    </lineage>
</organism>
<name>A0A0F9KQZ2_9ZZZZ</name>